<feature type="chain" id="PRO_5005112655" description="Carboxylic ester hydrolase" evidence="3">
    <location>
        <begin position="19"/>
        <end position="528"/>
    </location>
</feature>
<dbReference type="ESTHER" id="9agar-a0a0d2pf38">
    <property type="family name" value="Fungal_carboxylesterase_lipase"/>
</dbReference>
<dbReference type="OMA" id="TWTFARN"/>
<dbReference type="EMBL" id="KN817525">
    <property type="protein sequence ID" value="KJA27151.1"/>
    <property type="molecule type" value="Genomic_DNA"/>
</dbReference>
<feature type="signal peptide" evidence="3">
    <location>
        <begin position="1"/>
        <end position="18"/>
    </location>
</feature>
<keyword evidence="3" id="KW-0732">Signal</keyword>
<dbReference type="GO" id="GO:0016787">
    <property type="term" value="F:hydrolase activity"/>
    <property type="evidence" value="ECO:0007669"/>
    <property type="project" value="UniProtKB-KW"/>
</dbReference>
<evidence type="ECO:0000256" key="2">
    <source>
        <dbReference type="ARBA" id="ARBA00022801"/>
    </source>
</evidence>
<keyword evidence="2 3" id="KW-0378">Hydrolase</keyword>
<evidence type="ECO:0000259" key="4">
    <source>
        <dbReference type="Pfam" id="PF00135"/>
    </source>
</evidence>
<dbReference type="PANTHER" id="PTHR45570:SF1">
    <property type="entry name" value="CARBOXYLIC ESTER HYDROLASE"/>
    <property type="match status" value="1"/>
</dbReference>
<keyword evidence="6" id="KW-1185">Reference proteome</keyword>
<dbReference type="InterPro" id="IPR002018">
    <property type="entry name" value="CarbesteraseB"/>
</dbReference>
<dbReference type="InterPro" id="IPR019826">
    <property type="entry name" value="Carboxylesterase_B_AS"/>
</dbReference>
<dbReference type="OrthoDB" id="408631at2759"/>
<dbReference type="STRING" id="945553.A0A0D2PF38"/>
<comment type="similarity">
    <text evidence="1 3">Belongs to the type-B carboxylesterase/lipase family.</text>
</comment>
<feature type="domain" description="Carboxylesterase type B" evidence="4">
    <location>
        <begin position="61"/>
        <end position="492"/>
    </location>
</feature>
<dbReference type="PANTHER" id="PTHR45570">
    <property type="entry name" value="CARBOXYLIC ESTER HYDROLASE"/>
    <property type="match status" value="1"/>
</dbReference>
<dbReference type="SUPFAM" id="SSF53474">
    <property type="entry name" value="alpha/beta-Hydrolases"/>
    <property type="match status" value="1"/>
</dbReference>
<dbReference type="Gene3D" id="3.40.50.1820">
    <property type="entry name" value="alpha/beta hydrolase"/>
    <property type="match status" value="1"/>
</dbReference>
<accession>A0A0D2PF38</accession>
<dbReference type="EC" id="3.1.1.-" evidence="3"/>
<name>A0A0D2PF38_HYPSF</name>
<evidence type="ECO:0000313" key="6">
    <source>
        <dbReference type="Proteomes" id="UP000054270"/>
    </source>
</evidence>
<dbReference type="InterPro" id="IPR029058">
    <property type="entry name" value="AB_hydrolase_fold"/>
</dbReference>
<evidence type="ECO:0000256" key="1">
    <source>
        <dbReference type="ARBA" id="ARBA00005964"/>
    </source>
</evidence>
<proteinExistence type="inferred from homology"/>
<organism evidence="5 6">
    <name type="scientific">Hypholoma sublateritium (strain FD-334 SS-4)</name>
    <dbReference type="NCBI Taxonomy" id="945553"/>
    <lineage>
        <taxon>Eukaryota</taxon>
        <taxon>Fungi</taxon>
        <taxon>Dikarya</taxon>
        <taxon>Basidiomycota</taxon>
        <taxon>Agaricomycotina</taxon>
        <taxon>Agaricomycetes</taxon>
        <taxon>Agaricomycetidae</taxon>
        <taxon>Agaricales</taxon>
        <taxon>Agaricineae</taxon>
        <taxon>Strophariaceae</taxon>
        <taxon>Hypholoma</taxon>
    </lineage>
</organism>
<dbReference type="PROSITE" id="PS00122">
    <property type="entry name" value="CARBOXYLESTERASE_B_1"/>
    <property type="match status" value="1"/>
</dbReference>
<reference evidence="6" key="1">
    <citation type="submission" date="2014-04" db="EMBL/GenBank/DDBJ databases">
        <title>Evolutionary Origins and Diversification of the Mycorrhizal Mutualists.</title>
        <authorList>
            <consortium name="DOE Joint Genome Institute"/>
            <consortium name="Mycorrhizal Genomics Consortium"/>
            <person name="Kohler A."/>
            <person name="Kuo A."/>
            <person name="Nagy L.G."/>
            <person name="Floudas D."/>
            <person name="Copeland A."/>
            <person name="Barry K.W."/>
            <person name="Cichocki N."/>
            <person name="Veneault-Fourrey C."/>
            <person name="LaButti K."/>
            <person name="Lindquist E.A."/>
            <person name="Lipzen A."/>
            <person name="Lundell T."/>
            <person name="Morin E."/>
            <person name="Murat C."/>
            <person name="Riley R."/>
            <person name="Ohm R."/>
            <person name="Sun H."/>
            <person name="Tunlid A."/>
            <person name="Henrissat B."/>
            <person name="Grigoriev I.V."/>
            <person name="Hibbett D.S."/>
            <person name="Martin F."/>
        </authorList>
    </citation>
    <scope>NUCLEOTIDE SEQUENCE [LARGE SCALE GENOMIC DNA]</scope>
    <source>
        <strain evidence="6">FD-334 SS-4</strain>
    </source>
</reference>
<sequence length="528" mass="54268">MFAFNLLLAASLLFSADARPATTSSLAGSSSVTRVTPLGIAVGVLDPDGAYRFPVKYGSAARWQPSTVATSWGLPTGASTAAGLPLTCPQNDADPSTFTEDCLSLILYVPPSFNVVTAAPTLVWIHGGSFIVGSATDPGLDGSKLALATNSIVAVIQYRLGTLGFMAPNNQTNLGLKDTVTALKFLRTVLPSFGGSPSKITLAGQSSGASAIRALLGTPSAASLFRSAILQSDTMDYGFLGTSTQATLVSSFAAELGCGSSSSCLNALPLYKILNAENDLINNAAGLDAAAGSVEPIRPVLDGTFLTSPLDSTAPFPSVSKPILVTTVLNEAGPAIYGASSLTANTLSADTFQLVCEGGFGDVRAAAILNSPFYVVSGTDARVQLQTLGTDQVWRCPSWTFSRAWVQNGGTAFVGQFVVGSTYPANAGLPFCAQAGVVCHQDDIMIVFGTAPNPTSAQATLITQMQAHYKAFLASGNPNAAGVPAWTAAGTSDVHPLVLGGSGEVAVAACTPTFWGVMPTYDYQVFNE</sequence>
<dbReference type="Pfam" id="PF00135">
    <property type="entry name" value="COesterase"/>
    <property type="match status" value="1"/>
</dbReference>
<protein>
    <recommendedName>
        <fullName evidence="3">Carboxylic ester hydrolase</fullName>
        <ecNumber evidence="3">3.1.1.-</ecNumber>
    </recommendedName>
</protein>
<evidence type="ECO:0000256" key="3">
    <source>
        <dbReference type="RuleBase" id="RU361235"/>
    </source>
</evidence>
<dbReference type="AlphaFoldDB" id="A0A0D2PF38"/>
<gene>
    <name evidence="5" type="ORF">HYPSUDRAFT_35727</name>
</gene>
<evidence type="ECO:0000313" key="5">
    <source>
        <dbReference type="EMBL" id="KJA27151.1"/>
    </source>
</evidence>
<dbReference type="Proteomes" id="UP000054270">
    <property type="component" value="Unassembled WGS sequence"/>
</dbReference>